<reference evidence="1" key="1">
    <citation type="journal article" date="2013" name="ISME J.">
        <title>Previously unknown and highly divergent ssDNA viruses populate the oceans.</title>
        <authorList>
            <person name="Labonte J.M."/>
            <person name="Suttle C.A."/>
        </authorList>
    </citation>
    <scope>NUCLEOTIDE SEQUENCE</scope>
</reference>
<sequence length="211" mass="22520">MALKKLSDPYVIRASANVGTVAAGASPGSTSTETIDTGIDALNREVLAIWSVQMGYTGSDDNVQMEACLNAMRDFIVAGTGETIAARYGTVLTLNKQPQGLYQTLDNPDVLAVDAVEHNVWCYDFDTPGGNDPTYVITSEEFRFPEIYDPNEPSVPLGYVTNSQMELCVNSFIDGVTTTTAYGGANGSVKIIAQRLQADASLYAAILTGNQ</sequence>
<proteinExistence type="predicted"/>
<dbReference type="EMBL" id="JX904240">
    <property type="protein sequence ID" value="AGA18309.1"/>
    <property type="molecule type" value="Genomic_DNA"/>
</dbReference>
<evidence type="ECO:0000313" key="1">
    <source>
        <dbReference type="EMBL" id="AGA18309.1"/>
    </source>
</evidence>
<accession>S4TEH6</accession>
<protein>
    <submittedName>
        <fullName evidence="1">Uncharacterized protein</fullName>
    </submittedName>
</protein>
<name>S4TEH6_9VIRU</name>
<organism evidence="1">
    <name type="scientific">uncultured marine virus</name>
    <dbReference type="NCBI Taxonomy" id="186617"/>
    <lineage>
        <taxon>Viruses</taxon>
        <taxon>environmental samples</taxon>
    </lineage>
</organism>